<proteinExistence type="predicted"/>
<evidence type="ECO:0000313" key="2">
    <source>
        <dbReference type="EMBL" id="MEP0947855.1"/>
    </source>
</evidence>
<evidence type="ECO:0000259" key="1">
    <source>
        <dbReference type="PROSITE" id="PS50878"/>
    </source>
</evidence>
<gene>
    <name evidence="2" type="ORF">NC992_13305</name>
</gene>
<dbReference type="RefSeq" id="WP_190700413.1">
    <property type="nucleotide sequence ID" value="NZ_JAMPKX010000005.1"/>
</dbReference>
<feature type="domain" description="Reverse transcriptase" evidence="1">
    <location>
        <begin position="62"/>
        <end position="318"/>
    </location>
</feature>
<dbReference type="CDD" id="cd01651">
    <property type="entry name" value="RT_G2_intron"/>
    <property type="match status" value="1"/>
</dbReference>
<dbReference type="EMBL" id="JAMPKX010000005">
    <property type="protein sequence ID" value="MEP0947855.1"/>
    <property type="molecule type" value="Genomic_DNA"/>
</dbReference>
<sequence length="462" mass="53795">MLFFPDEELLRFFTPERIKAEFIKYELTKTDRITKKIDIPTGADGISYKAFKEDIEFRSNNIARRISNNTYQFYPYREIKIPKPDGGERVLSIASIRDVLVQRLLYEATYRHLERLFNKTLELNLASFAYRKGKSAPLAAKLIHRHIERGFCYALDADIVKFFDNISHDKLTAKVQDSFGLNTMTTSLLERFFKTNGTSLKLKTPGRRRGNCHHRKPGVRSRRIGIPQGGVLSGMLANLYLHDFDKYIVEDLSKQYELKYVRYADDFIVLLRRGELLVDVHAIIGEKLSKLELELHKEPKTKHVYIQNKYLNFVGFAFSTDCIEIQDKNVQKFKERISAKLFQESSYETGSNTLYRFKFLIKNVINRKVLGCGAELCNLCGGVNGDRARSWIGFFSVTTNVQQLYELDKWIRQSVSVYFYRKYGLRLKRSDFRNARLASLSQEFFRLKGVKKCECINSAEVI</sequence>
<keyword evidence="2" id="KW-0548">Nucleotidyltransferase</keyword>
<dbReference type="InterPro" id="IPR000477">
    <property type="entry name" value="RT_dom"/>
</dbReference>
<evidence type="ECO:0000313" key="3">
    <source>
        <dbReference type="Proteomes" id="UP001482513"/>
    </source>
</evidence>
<dbReference type="InterPro" id="IPR043502">
    <property type="entry name" value="DNA/RNA_pol_sf"/>
</dbReference>
<keyword evidence="2" id="KW-0808">Transferase</keyword>
<dbReference type="InterPro" id="IPR051083">
    <property type="entry name" value="GrpII_Intron_Splice-Mob/Def"/>
</dbReference>
<dbReference type="Pfam" id="PF00078">
    <property type="entry name" value="RVT_1"/>
    <property type="match status" value="1"/>
</dbReference>
<accession>A0ABV0K5Q7</accession>
<name>A0ABV0K5Q7_9CYAN</name>
<organism evidence="2 3">
    <name type="scientific">Leptolyngbya subtilissima DQ-A4</name>
    <dbReference type="NCBI Taxonomy" id="2933933"/>
    <lineage>
        <taxon>Bacteria</taxon>
        <taxon>Bacillati</taxon>
        <taxon>Cyanobacteriota</taxon>
        <taxon>Cyanophyceae</taxon>
        <taxon>Leptolyngbyales</taxon>
        <taxon>Leptolyngbyaceae</taxon>
        <taxon>Leptolyngbya group</taxon>
        <taxon>Leptolyngbya</taxon>
    </lineage>
</organism>
<dbReference type="GO" id="GO:0003964">
    <property type="term" value="F:RNA-directed DNA polymerase activity"/>
    <property type="evidence" value="ECO:0007669"/>
    <property type="project" value="UniProtKB-KW"/>
</dbReference>
<dbReference type="Proteomes" id="UP001482513">
    <property type="component" value="Unassembled WGS sequence"/>
</dbReference>
<keyword evidence="2" id="KW-0695">RNA-directed DNA polymerase</keyword>
<keyword evidence="3" id="KW-1185">Reference proteome</keyword>
<dbReference type="PANTHER" id="PTHR34047:SF8">
    <property type="entry name" value="PROTEIN YKFC"/>
    <property type="match status" value="1"/>
</dbReference>
<protein>
    <submittedName>
        <fullName evidence="2">Reverse transcriptase domain-containing protein</fullName>
    </submittedName>
</protein>
<dbReference type="PANTHER" id="PTHR34047">
    <property type="entry name" value="NUCLEAR INTRON MATURASE 1, MITOCHONDRIAL-RELATED"/>
    <property type="match status" value="1"/>
</dbReference>
<reference evidence="2 3" key="1">
    <citation type="submission" date="2022-04" db="EMBL/GenBank/DDBJ databases">
        <title>Positive selection, recombination, and allopatry shape intraspecific diversity of widespread and dominant cyanobacteria.</title>
        <authorList>
            <person name="Wei J."/>
            <person name="Shu W."/>
            <person name="Hu C."/>
        </authorList>
    </citation>
    <scope>NUCLEOTIDE SEQUENCE [LARGE SCALE GENOMIC DNA]</scope>
    <source>
        <strain evidence="2 3">DQ-A4</strain>
    </source>
</reference>
<dbReference type="SUPFAM" id="SSF56672">
    <property type="entry name" value="DNA/RNA polymerases"/>
    <property type="match status" value="1"/>
</dbReference>
<dbReference type="PROSITE" id="PS50878">
    <property type="entry name" value="RT_POL"/>
    <property type="match status" value="1"/>
</dbReference>
<comment type="caution">
    <text evidence="2">The sequence shown here is derived from an EMBL/GenBank/DDBJ whole genome shotgun (WGS) entry which is preliminary data.</text>
</comment>